<protein>
    <recommendedName>
        <fullName evidence="3">ATPase</fullName>
    </recommendedName>
</protein>
<proteinExistence type="predicted"/>
<reference evidence="1 2" key="1">
    <citation type="submission" date="2023-07" db="EMBL/GenBank/DDBJ databases">
        <title>Sorghum-associated microbial communities from plants grown in Nebraska, USA.</title>
        <authorList>
            <person name="Schachtman D."/>
        </authorList>
    </citation>
    <scope>NUCLEOTIDE SEQUENCE [LARGE SCALE GENOMIC DNA]</scope>
    <source>
        <strain evidence="1 2">BE190</strain>
    </source>
</reference>
<dbReference type="Proteomes" id="UP001253595">
    <property type="component" value="Unassembled WGS sequence"/>
</dbReference>
<evidence type="ECO:0008006" key="3">
    <source>
        <dbReference type="Google" id="ProtNLM"/>
    </source>
</evidence>
<accession>A0ABU1UWU0</accession>
<keyword evidence="2" id="KW-1185">Reference proteome</keyword>
<sequence length="149" mass="17470">MEIKTFSDLIGWTRQLHSYLAKYLADCSSKNEEERARLLLDYLAEHESKMEKMVAAFERQAEAEVMNTYIYDYLSHQPIQSNEIPYVQLGFDSICQEVFDYHQQVIELYRDLEEKAVIPEAKDLLGSLLAMEQHEAMLLVRQTGRMNDL</sequence>
<gene>
    <name evidence="1" type="ORF">J2X05_001621</name>
</gene>
<name>A0ABU1UWU0_9GAMM</name>
<comment type="caution">
    <text evidence="1">The sequence shown here is derived from an EMBL/GenBank/DDBJ whole genome shotgun (WGS) entry which is preliminary data.</text>
</comment>
<dbReference type="EMBL" id="JAVDVX010000002">
    <property type="protein sequence ID" value="MDR7089615.1"/>
    <property type="molecule type" value="Genomic_DNA"/>
</dbReference>
<organism evidence="1 2">
    <name type="scientific">Cellvibrio fibrivorans</name>
    <dbReference type="NCBI Taxonomy" id="126350"/>
    <lineage>
        <taxon>Bacteria</taxon>
        <taxon>Pseudomonadati</taxon>
        <taxon>Pseudomonadota</taxon>
        <taxon>Gammaproteobacteria</taxon>
        <taxon>Cellvibrionales</taxon>
        <taxon>Cellvibrionaceae</taxon>
        <taxon>Cellvibrio</taxon>
    </lineage>
</organism>
<evidence type="ECO:0000313" key="2">
    <source>
        <dbReference type="Proteomes" id="UP001253595"/>
    </source>
</evidence>
<evidence type="ECO:0000313" key="1">
    <source>
        <dbReference type="EMBL" id="MDR7089615.1"/>
    </source>
</evidence>
<dbReference type="RefSeq" id="WP_310070993.1">
    <property type="nucleotide sequence ID" value="NZ_JAVDVX010000002.1"/>
</dbReference>